<organism evidence="8">
    <name type="scientific">Opuntia streptacantha</name>
    <name type="common">Prickly pear cactus</name>
    <name type="synonym">Opuntia cardona</name>
    <dbReference type="NCBI Taxonomy" id="393608"/>
    <lineage>
        <taxon>Eukaryota</taxon>
        <taxon>Viridiplantae</taxon>
        <taxon>Streptophyta</taxon>
        <taxon>Embryophyta</taxon>
        <taxon>Tracheophyta</taxon>
        <taxon>Spermatophyta</taxon>
        <taxon>Magnoliopsida</taxon>
        <taxon>eudicotyledons</taxon>
        <taxon>Gunneridae</taxon>
        <taxon>Pentapetalae</taxon>
        <taxon>Caryophyllales</taxon>
        <taxon>Cactineae</taxon>
        <taxon>Cactaceae</taxon>
        <taxon>Opuntioideae</taxon>
        <taxon>Opuntia</taxon>
    </lineage>
</organism>
<dbReference type="PANTHER" id="PTHR31312">
    <property type="entry name" value="TRANSCRIPTION ACTIVATOR GLK1"/>
    <property type="match status" value="1"/>
</dbReference>
<evidence type="ECO:0000256" key="4">
    <source>
        <dbReference type="ARBA" id="ARBA00023163"/>
    </source>
</evidence>
<dbReference type="GO" id="GO:0045893">
    <property type="term" value="P:positive regulation of DNA-templated transcription"/>
    <property type="evidence" value="ECO:0007669"/>
    <property type="project" value="InterPro"/>
</dbReference>
<feature type="region of interest" description="Disordered" evidence="6">
    <location>
        <begin position="76"/>
        <end position="193"/>
    </location>
</feature>
<dbReference type="EMBL" id="GISG01182045">
    <property type="protein sequence ID" value="MBA4654086.1"/>
    <property type="molecule type" value="Transcribed_RNA"/>
</dbReference>
<dbReference type="PROSITE" id="PS51294">
    <property type="entry name" value="HTH_MYB"/>
    <property type="match status" value="1"/>
</dbReference>
<evidence type="ECO:0000313" key="8">
    <source>
        <dbReference type="EMBL" id="MBA4654086.1"/>
    </source>
</evidence>
<keyword evidence="3" id="KW-0238">DNA-binding</keyword>
<evidence type="ECO:0000259" key="7">
    <source>
        <dbReference type="PROSITE" id="PS51294"/>
    </source>
</evidence>
<feature type="domain" description="HTH myb-type" evidence="7">
    <location>
        <begin position="186"/>
        <end position="245"/>
    </location>
</feature>
<keyword evidence="5" id="KW-0539">Nucleus</keyword>
<reference evidence="8" key="1">
    <citation type="journal article" date="2013" name="J. Plant Res.">
        <title>Effect of fungi and light on seed germination of three Opuntia species from semiarid lands of central Mexico.</title>
        <authorList>
            <person name="Delgado-Sanchez P."/>
            <person name="Jimenez-Bremont J.F."/>
            <person name="Guerrero-Gonzalez Mde L."/>
            <person name="Flores J."/>
        </authorList>
    </citation>
    <scope>NUCLEOTIDE SEQUENCE</scope>
    <source>
        <tissue evidence="8">Cladode</tissue>
    </source>
</reference>
<dbReference type="Pfam" id="PF00249">
    <property type="entry name" value="Myb_DNA-binding"/>
    <property type="match status" value="1"/>
</dbReference>
<dbReference type="InterPro" id="IPR017930">
    <property type="entry name" value="Myb_dom"/>
</dbReference>
<sequence>MLAVSLSTNNNDGHKREAEAAIEANFPIGGDEFCDFSGGNLLDSIDFDDIFMGMQDSDVLPDLEMDPELLAEFSFSGGEESEANNSSVEDNNPNDDGHVGLGGIEEGEANNSNGEGVEGNKKRENMEGAWKGGEKRKAPEEQIESKKDQESECTTTVNSSFKEGEKGKKSSSSHTKGNNNNNNNQGKRKPKVDWTPELHRRFVQAVEQLGVDKAVPSRILELMGIDCLTRHNIASHLQKYRSHRKHLLAREAEAVSWTQKRQMYGVAVGGGKGGGANVLSPWHPPTMGFPPMTTMHPSFRPLHVWGHPTMDPQARMPMWPKQVVASPPSPIPQVWNPPPPHPPITGSPFWHPPHQRAPSAMTPAGAAAPCFPQPLPATRFTAPPVPGIPPHAMYRPEHGSLPLPPAAQAGLDLHPSKESIDAAIGDALAKPWLPLPIGLKPPSTDSVLVELQRQGIAKIPPTSTCA</sequence>
<dbReference type="PANTHER" id="PTHR31312:SF1">
    <property type="entry name" value="TRANSCRIPTION ACTIVATOR GLK1"/>
    <property type="match status" value="1"/>
</dbReference>
<keyword evidence="2" id="KW-0805">Transcription regulation</keyword>
<dbReference type="InterPro" id="IPR009057">
    <property type="entry name" value="Homeodomain-like_sf"/>
</dbReference>
<dbReference type="InterPro" id="IPR001005">
    <property type="entry name" value="SANT/Myb"/>
</dbReference>
<evidence type="ECO:0000256" key="6">
    <source>
        <dbReference type="SAM" id="MobiDB-lite"/>
    </source>
</evidence>
<feature type="compositionally biased region" description="Low complexity" evidence="6">
    <location>
        <begin position="170"/>
        <end position="185"/>
    </location>
</feature>
<reference evidence="8" key="2">
    <citation type="submission" date="2020-07" db="EMBL/GenBank/DDBJ databases">
        <authorList>
            <person name="Vera ALvarez R."/>
            <person name="Arias-Moreno D.M."/>
            <person name="Jimenez-Jacinto V."/>
            <person name="Jimenez-Bremont J.F."/>
            <person name="Swaminathan K."/>
            <person name="Moose S.P."/>
            <person name="Guerrero-Gonzalez M.L."/>
            <person name="Marino-Ramirez L."/>
            <person name="Landsman D."/>
            <person name="Rodriguez-Kessler M."/>
            <person name="Delgado-Sanchez P."/>
        </authorList>
    </citation>
    <scope>NUCLEOTIDE SEQUENCE</scope>
    <source>
        <tissue evidence="8">Cladode</tissue>
    </source>
</reference>
<evidence type="ECO:0000256" key="2">
    <source>
        <dbReference type="ARBA" id="ARBA00023015"/>
    </source>
</evidence>
<dbReference type="SUPFAM" id="SSF46689">
    <property type="entry name" value="Homeodomain-like"/>
    <property type="match status" value="1"/>
</dbReference>
<proteinExistence type="predicted"/>
<keyword evidence="4" id="KW-0804">Transcription</keyword>
<protein>
    <recommendedName>
        <fullName evidence="7">HTH myb-type domain-containing protein</fullName>
    </recommendedName>
</protein>
<dbReference type="FunFam" id="1.10.10.60:FF:000007">
    <property type="entry name" value="Two-component response regulator"/>
    <property type="match status" value="1"/>
</dbReference>
<dbReference type="GO" id="GO:0003700">
    <property type="term" value="F:DNA-binding transcription factor activity"/>
    <property type="evidence" value="ECO:0007669"/>
    <property type="project" value="InterPro"/>
</dbReference>
<dbReference type="NCBIfam" id="TIGR01557">
    <property type="entry name" value="myb_SHAQKYF"/>
    <property type="match status" value="1"/>
</dbReference>
<dbReference type="GO" id="GO:0005634">
    <property type="term" value="C:nucleus"/>
    <property type="evidence" value="ECO:0007669"/>
    <property type="project" value="UniProtKB-SubCell"/>
</dbReference>
<dbReference type="AlphaFoldDB" id="A0A7C9E0T3"/>
<dbReference type="GO" id="GO:0000976">
    <property type="term" value="F:transcription cis-regulatory region binding"/>
    <property type="evidence" value="ECO:0007669"/>
    <property type="project" value="TreeGrafter"/>
</dbReference>
<evidence type="ECO:0000256" key="5">
    <source>
        <dbReference type="ARBA" id="ARBA00023242"/>
    </source>
</evidence>
<dbReference type="InterPro" id="IPR006447">
    <property type="entry name" value="Myb_dom_plants"/>
</dbReference>
<evidence type="ECO:0000256" key="1">
    <source>
        <dbReference type="ARBA" id="ARBA00004123"/>
    </source>
</evidence>
<comment type="subcellular location">
    <subcellularLocation>
        <location evidence="1">Nucleus</location>
    </subcellularLocation>
</comment>
<feature type="compositionally biased region" description="Low complexity" evidence="6">
    <location>
        <begin position="76"/>
        <end position="87"/>
    </location>
</feature>
<dbReference type="InterPro" id="IPR044825">
    <property type="entry name" value="GLK1/2-like"/>
</dbReference>
<accession>A0A7C9E0T3</accession>
<name>A0A7C9E0T3_OPUST</name>
<dbReference type="Gene3D" id="1.10.10.60">
    <property type="entry name" value="Homeodomain-like"/>
    <property type="match status" value="1"/>
</dbReference>
<evidence type="ECO:0000256" key="3">
    <source>
        <dbReference type="ARBA" id="ARBA00023125"/>
    </source>
</evidence>
<feature type="compositionally biased region" description="Basic and acidic residues" evidence="6">
    <location>
        <begin position="118"/>
        <end position="150"/>
    </location>
</feature>